<dbReference type="PANTHER" id="PTHR47926">
    <property type="entry name" value="PENTATRICOPEPTIDE REPEAT-CONTAINING PROTEIN"/>
    <property type="match status" value="1"/>
</dbReference>
<dbReference type="InterPro" id="IPR046960">
    <property type="entry name" value="PPR_At4g14850-like_plant"/>
</dbReference>
<feature type="repeat" description="PPR" evidence="2">
    <location>
        <begin position="25"/>
        <end position="59"/>
    </location>
</feature>
<name>D8RT39_SELML</name>
<evidence type="ECO:0000256" key="1">
    <source>
        <dbReference type="ARBA" id="ARBA00022737"/>
    </source>
</evidence>
<gene>
    <name evidence="3" type="ORF">SELMODRAFT_101547</name>
</gene>
<dbReference type="KEGG" id="smo:SELMODRAFT_101547"/>
<keyword evidence="4" id="KW-1185">Reference proteome</keyword>
<dbReference type="NCBIfam" id="TIGR00756">
    <property type="entry name" value="PPR"/>
    <property type="match status" value="2"/>
</dbReference>
<accession>D8RT39</accession>
<protein>
    <recommendedName>
        <fullName evidence="5">Pentacotripeptide-repeat region of PRORP domain-containing protein</fullName>
    </recommendedName>
</protein>
<organism evidence="4">
    <name type="scientific">Selaginella moellendorffii</name>
    <name type="common">Spikemoss</name>
    <dbReference type="NCBI Taxonomy" id="88036"/>
    <lineage>
        <taxon>Eukaryota</taxon>
        <taxon>Viridiplantae</taxon>
        <taxon>Streptophyta</taxon>
        <taxon>Embryophyta</taxon>
        <taxon>Tracheophyta</taxon>
        <taxon>Lycopodiopsida</taxon>
        <taxon>Selaginellales</taxon>
        <taxon>Selaginellaceae</taxon>
        <taxon>Selaginella</taxon>
    </lineage>
</organism>
<dbReference type="GO" id="GO:0009451">
    <property type="term" value="P:RNA modification"/>
    <property type="evidence" value="ECO:0007669"/>
    <property type="project" value="InterPro"/>
</dbReference>
<dbReference type="GO" id="GO:0048731">
    <property type="term" value="P:system development"/>
    <property type="evidence" value="ECO:0007669"/>
    <property type="project" value="UniProtKB-ARBA"/>
</dbReference>
<reference evidence="3 4" key="1">
    <citation type="journal article" date="2011" name="Science">
        <title>The Selaginella genome identifies genetic changes associated with the evolution of vascular plants.</title>
        <authorList>
            <person name="Banks J.A."/>
            <person name="Nishiyama T."/>
            <person name="Hasebe M."/>
            <person name="Bowman J.L."/>
            <person name="Gribskov M."/>
            <person name="dePamphilis C."/>
            <person name="Albert V.A."/>
            <person name="Aono N."/>
            <person name="Aoyama T."/>
            <person name="Ambrose B.A."/>
            <person name="Ashton N.W."/>
            <person name="Axtell M.J."/>
            <person name="Barker E."/>
            <person name="Barker M.S."/>
            <person name="Bennetzen J.L."/>
            <person name="Bonawitz N.D."/>
            <person name="Chapple C."/>
            <person name="Cheng C."/>
            <person name="Correa L.G."/>
            <person name="Dacre M."/>
            <person name="DeBarry J."/>
            <person name="Dreyer I."/>
            <person name="Elias M."/>
            <person name="Engstrom E.M."/>
            <person name="Estelle M."/>
            <person name="Feng L."/>
            <person name="Finet C."/>
            <person name="Floyd S.K."/>
            <person name="Frommer W.B."/>
            <person name="Fujita T."/>
            <person name="Gramzow L."/>
            <person name="Gutensohn M."/>
            <person name="Harholt J."/>
            <person name="Hattori M."/>
            <person name="Heyl A."/>
            <person name="Hirai T."/>
            <person name="Hiwatashi Y."/>
            <person name="Ishikawa M."/>
            <person name="Iwata M."/>
            <person name="Karol K.G."/>
            <person name="Koehler B."/>
            <person name="Kolukisaoglu U."/>
            <person name="Kubo M."/>
            <person name="Kurata T."/>
            <person name="Lalonde S."/>
            <person name="Li K."/>
            <person name="Li Y."/>
            <person name="Litt A."/>
            <person name="Lyons E."/>
            <person name="Manning G."/>
            <person name="Maruyama T."/>
            <person name="Michael T.P."/>
            <person name="Mikami K."/>
            <person name="Miyazaki S."/>
            <person name="Morinaga S."/>
            <person name="Murata T."/>
            <person name="Mueller-Roeber B."/>
            <person name="Nelson D.R."/>
            <person name="Obara M."/>
            <person name="Oguri Y."/>
            <person name="Olmstead R.G."/>
            <person name="Onodera N."/>
            <person name="Petersen B.L."/>
            <person name="Pils B."/>
            <person name="Prigge M."/>
            <person name="Rensing S.A."/>
            <person name="Riano-Pachon D.M."/>
            <person name="Roberts A.W."/>
            <person name="Sato Y."/>
            <person name="Scheller H.V."/>
            <person name="Schulz B."/>
            <person name="Schulz C."/>
            <person name="Shakirov E.V."/>
            <person name="Shibagaki N."/>
            <person name="Shinohara N."/>
            <person name="Shippen D.E."/>
            <person name="Soerensen I."/>
            <person name="Sotooka R."/>
            <person name="Sugimoto N."/>
            <person name="Sugita M."/>
            <person name="Sumikawa N."/>
            <person name="Tanurdzic M."/>
            <person name="Theissen G."/>
            <person name="Ulvskov P."/>
            <person name="Wakazuki S."/>
            <person name="Weng J.K."/>
            <person name="Willats W.W."/>
            <person name="Wipf D."/>
            <person name="Wolf P.G."/>
            <person name="Yang L."/>
            <person name="Zimmer A.D."/>
            <person name="Zhu Q."/>
            <person name="Mitros T."/>
            <person name="Hellsten U."/>
            <person name="Loque D."/>
            <person name="Otillar R."/>
            <person name="Salamov A."/>
            <person name="Schmutz J."/>
            <person name="Shapiro H."/>
            <person name="Lindquist E."/>
            <person name="Lucas S."/>
            <person name="Rokhsar D."/>
            <person name="Grigoriev I.V."/>
        </authorList>
    </citation>
    <scope>NUCLEOTIDE SEQUENCE [LARGE SCALE GENOMIC DNA]</scope>
</reference>
<evidence type="ECO:0008006" key="5">
    <source>
        <dbReference type="Google" id="ProtNLM"/>
    </source>
</evidence>
<evidence type="ECO:0000313" key="3">
    <source>
        <dbReference type="EMBL" id="EFJ24617.1"/>
    </source>
</evidence>
<dbReference type="Pfam" id="PF01535">
    <property type="entry name" value="PPR"/>
    <property type="match status" value="2"/>
</dbReference>
<dbReference type="AlphaFoldDB" id="D8RT39"/>
<dbReference type="PANTHER" id="PTHR47926:SF533">
    <property type="entry name" value="DYW DOMAIN-CONTAINING PROTEIN"/>
    <property type="match status" value="1"/>
</dbReference>
<sequence>MLGAYAHSGHLSEARSILESLHHCDLISWNAMISAYAQAGHLDEAKVLFDTMPQRDITTFVSALQVCNSRMDLAQGKQIHASALDNGFDSSAHVCNTVIKMYSTCGSIPLARQAFKSLSSSKDVVSWNCMIQAYAQHGYSQEALELHKEMQLEGIKPNELTLLGILSACCHVGFVELGHRYFGEFVLDHGINPRQEQYGCLADLLGRAGSLETVERFIKAVACEKNSVFWKAYLGACATQSDAKRGRRVAGMAMAKKSDPAFYMLAWKNLTVSI</sequence>
<feature type="repeat" description="PPR" evidence="2">
    <location>
        <begin position="123"/>
        <end position="157"/>
    </location>
</feature>
<dbReference type="InParanoid" id="D8RT39"/>
<dbReference type="Proteomes" id="UP000001514">
    <property type="component" value="Unassembled WGS sequence"/>
</dbReference>
<dbReference type="Gramene" id="EFJ24617">
    <property type="protein sequence ID" value="EFJ24617"/>
    <property type="gene ID" value="SELMODRAFT_101547"/>
</dbReference>
<dbReference type="InterPro" id="IPR002885">
    <property type="entry name" value="PPR_rpt"/>
</dbReference>
<evidence type="ECO:0000256" key="2">
    <source>
        <dbReference type="PROSITE-ProRule" id="PRU00708"/>
    </source>
</evidence>
<dbReference type="HOGENOM" id="CLU_002706_0_0_1"/>
<dbReference type="Gene3D" id="1.25.40.10">
    <property type="entry name" value="Tetratricopeptide repeat domain"/>
    <property type="match status" value="2"/>
</dbReference>
<dbReference type="PROSITE" id="PS51375">
    <property type="entry name" value="PPR"/>
    <property type="match status" value="2"/>
</dbReference>
<dbReference type="InterPro" id="IPR011990">
    <property type="entry name" value="TPR-like_helical_dom_sf"/>
</dbReference>
<keyword evidence="1" id="KW-0677">Repeat</keyword>
<dbReference type="eggNOG" id="KOG4197">
    <property type="taxonomic scope" value="Eukaryota"/>
</dbReference>
<proteinExistence type="predicted"/>
<dbReference type="EMBL" id="GL377589">
    <property type="protein sequence ID" value="EFJ24617.1"/>
    <property type="molecule type" value="Genomic_DNA"/>
</dbReference>
<evidence type="ECO:0000313" key="4">
    <source>
        <dbReference type="Proteomes" id="UP000001514"/>
    </source>
</evidence>
<dbReference type="SUPFAM" id="SSF48452">
    <property type="entry name" value="TPR-like"/>
    <property type="match status" value="1"/>
</dbReference>
<dbReference type="GO" id="GO:0003723">
    <property type="term" value="F:RNA binding"/>
    <property type="evidence" value="ECO:0007669"/>
    <property type="project" value="InterPro"/>
</dbReference>
<dbReference type="Pfam" id="PF13041">
    <property type="entry name" value="PPR_2"/>
    <property type="match status" value="1"/>
</dbReference>
<dbReference type="FunFam" id="1.25.40.10:FF:000158">
    <property type="entry name" value="pentatricopeptide repeat-containing protein At2g33680"/>
    <property type="match status" value="1"/>
</dbReference>